<dbReference type="Gene3D" id="3.10.50.10">
    <property type="match status" value="1"/>
</dbReference>
<reference evidence="3 4" key="1">
    <citation type="submission" date="2017-09" db="EMBL/GenBank/DDBJ databases">
        <title>Depth-based differentiation of microbial function through sediment-hosted aquifers and enrichment of novel symbionts in the deep terrestrial subsurface.</title>
        <authorList>
            <person name="Probst A.J."/>
            <person name="Ladd B."/>
            <person name="Jarett J.K."/>
            <person name="Geller-Mcgrath D.E."/>
            <person name="Sieber C.M."/>
            <person name="Emerson J.B."/>
            <person name="Anantharaman K."/>
            <person name="Thomas B.C."/>
            <person name="Malmstrom R."/>
            <person name="Stieglmeier M."/>
            <person name="Klingl A."/>
            <person name="Woyke T."/>
            <person name="Ryan C.M."/>
            <person name="Banfield J.F."/>
        </authorList>
    </citation>
    <scope>NUCLEOTIDE SEQUENCE [LARGE SCALE GENOMIC DNA]</scope>
    <source>
        <strain evidence="3">CG22_combo_CG10-13_8_21_14_all_43_12</strain>
    </source>
</reference>
<organism evidence="3 4">
    <name type="scientific">Candidatus Collierbacteria bacterium CG22_combo_CG10-13_8_21_14_all_43_12</name>
    <dbReference type="NCBI Taxonomy" id="1974537"/>
    <lineage>
        <taxon>Bacteria</taxon>
        <taxon>Candidatus Collieribacteriota</taxon>
    </lineage>
</organism>
<dbReference type="AlphaFoldDB" id="A0A2H0DUS9"/>
<comment type="caution">
    <text evidence="3">The sequence shown here is derived from an EMBL/GenBank/DDBJ whole genome shotgun (WGS) entry which is preliminary data.</text>
</comment>
<dbReference type="PANTHER" id="PTHR46066">
    <property type="entry name" value="CHITINASE DOMAIN-CONTAINING PROTEIN 1 FAMILY MEMBER"/>
    <property type="match status" value="1"/>
</dbReference>
<proteinExistence type="predicted"/>
<keyword evidence="1" id="KW-0812">Transmembrane</keyword>
<protein>
    <recommendedName>
        <fullName evidence="2">GH18 domain-containing protein</fullName>
    </recommendedName>
</protein>
<accession>A0A2H0DUS9</accession>
<keyword evidence="1" id="KW-0472">Membrane</keyword>
<gene>
    <name evidence="3" type="ORF">COW83_01420</name>
</gene>
<name>A0A2H0DUS9_9BACT</name>
<dbReference type="GO" id="GO:0005975">
    <property type="term" value="P:carbohydrate metabolic process"/>
    <property type="evidence" value="ECO:0007669"/>
    <property type="project" value="InterPro"/>
</dbReference>
<evidence type="ECO:0000259" key="2">
    <source>
        <dbReference type="PROSITE" id="PS51910"/>
    </source>
</evidence>
<evidence type="ECO:0000256" key="1">
    <source>
        <dbReference type="SAM" id="Phobius"/>
    </source>
</evidence>
<dbReference type="Pfam" id="PF00704">
    <property type="entry name" value="Glyco_hydro_18"/>
    <property type="match status" value="1"/>
</dbReference>
<feature type="domain" description="GH18" evidence="2">
    <location>
        <begin position="87"/>
        <end position="440"/>
    </location>
</feature>
<dbReference type="SUPFAM" id="SSF51445">
    <property type="entry name" value="(Trans)glycosidases"/>
    <property type="match status" value="1"/>
</dbReference>
<dbReference type="SMART" id="SM00636">
    <property type="entry name" value="Glyco_18"/>
    <property type="match status" value="1"/>
</dbReference>
<sequence length="440" mass="49769">MTRDIFNGLLLQSITQNFSTGSSHLITTCRFSPQLMLRKISRLFLILGLIFSSITAYAIWRNTLPLISPVAMIEALTGNTPSSKSNKIVYGFFPYWNLKLADKLNISLLTHFAYFAIDLNPDGTINKINSKKEQEPGWNKLQSSSFNKLHYQTKLLGQKSVITVTAMEPELINSLLTSQETSSVAIESILEVYQNNKFDNINIDFEYVGEPDQAVRDAFTLFIRNLKKSCSIINPKCQVDVDIFADTAEKYRLWDLLNLNQTVDHFIVMTYDYYRKNSTQSGPIAPITGKCNSSTPPNSPCLEQDILTHISQITKVLPSDKILLGIPFYGYEWQTSSADYLANTYPKTGILASYQRIQGLFSNPEVSSLSAKWSSVSLSPYITYTKDDKIYQIQFENSQSLEQKIKFVKSANLGGIAIWALGYETPYDDLWQPIKDFSTP</sequence>
<dbReference type="InterPro" id="IPR001223">
    <property type="entry name" value="Glyco_hydro18_cat"/>
</dbReference>
<evidence type="ECO:0000313" key="3">
    <source>
        <dbReference type="EMBL" id="PIP85966.1"/>
    </source>
</evidence>
<dbReference type="InterPro" id="IPR017853">
    <property type="entry name" value="GH"/>
</dbReference>
<dbReference type="EMBL" id="PCTR01000049">
    <property type="protein sequence ID" value="PIP85966.1"/>
    <property type="molecule type" value="Genomic_DNA"/>
</dbReference>
<dbReference type="Gene3D" id="3.20.20.80">
    <property type="entry name" value="Glycosidases"/>
    <property type="match status" value="1"/>
</dbReference>
<dbReference type="GO" id="GO:0008061">
    <property type="term" value="F:chitin binding"/>
    <property type="evidence" value="ECO:0007669"/>
    <property type="project" value="InterPro"/>
</dbReference>
<dbReference type="InterPro" id="IPR029070">
    <property type="entry name" value="Chitinase_insertion_sf"/>
</dbReference>
<dbReference type="PANTHER" id="PTHR46066:SF2">
    <property type="entry name" value="CHITINASE DOMAIN-CONTAINING PROTEIN 1"/>
    <property type="match status" value="1"/>
</dbReference>
<evidence type="ECO:0000313" key="4">
    <source>
        <dbReference type="Proteomes" id="UP000231136"/>
    </source>
</evidence>
<dbReference type="InterPro" id="IPR011583">
    <property type="entry name" value="Chitinase_II/V-like_cat"/>
</dbReference>
<keyword evidence="1" id="KW-1133">Transmembrane helix</keyword>
<dbReference type="PROSITE" id="PS51910">
    <property type="entry name" value="GH18_2"/>
    <property type="match status" value="1"/>
</dbReference>
<feature type="transmembrane region" description="Helical" evidence="1">
    <location>
        <begin position="40"/>
        <end position="60"/>
    </location>
</feature>
<dbReference type="Proteomes" id="UP000231136">
    <property type="component" value="Unassembled WGS sequence"/>
</dbReference>